<dbReference type="GO" id="GO:0008106">
    <property type="term" value="F:alcohol dehydrogenase (NADP+) activity"/>
    <property type="evidence" value="ECO:0007669"/>
    <property type="project" value="TreeGrafter"/>
</dbReference>
<dbReference type="Gene3D" id="1.20.1090.10">
    <property type="entry name" value="Dehydroquinate synthase-like - alpha domain"/>
    <property type="match status" value="1"/>
</dbReference>
<dbReference type="CDD" id="cd08187">
    <property type="entry name" value="BDH"/>
    <property type="match status" value="1"/>
</dbReference>
<dbReference type="SUPFAM" id="SSF56796">
    <property type="entry name" value="Dehydroquinate synthase-like"/>
    <property type="match status" value="1"/>
</dbReference>
<comment type="caution">
    <text evidence="6">The sequence shown here is derived from an EMBL/GenBank/DDBJ whole genome shotgun (WGS) entry which is preliminary data.</text>
</comment>
<reference evidence="6 7" key="2">
    <citation type="submission" date="2015-01" db="EMBL/GenBank/DDBJ databases">
        <authorList>
            <consortium name="NBRP consortium"/>
            <person name="Sawabe T."/>
            <person name="Meirelles P."/>
            <person name="Feng G."/>
            <person name="Sayaka M."/>
            <person name="Hattori M."/>
            <person name="Ohkuma M."/>
        </authorList>
    </citation>
    <scope>NUCLEOTIDE SEQUENCE [LARGE SCALE GENOMIC DNA]</scope>
    <source>
        <strain evidence="7">JCM 19231</strain>
    </source>
</reference>
<dbReference type="Proteomes" id="UP000031671">
    <property type="component" value="Unassembled WGS sequence"/>
</dbReference>
<evidence type="ECO:0000256" key="2">
    <source>
        <dbReference type="ARBA" id="ARBA00007358"/>
    </source>
</evidence>
<protein>
    <submittedName>
        <fullName evidence="6">Iron-containing alcohol dehydrogenase</fullName>
    </submittedName>
</protein>
<dbReference type="RefSeq" id="WP_261836260.1">
    <property type="nucleotide sequence ID" value="NZ_AP024882.1"/>
</dbReference>
<gene>
    <name evidence="6" type="ORF">JCM19231_1478</name>
</gene>
<dbReference type="InterPro" id="IPR056798">
    <property type="entry name" value="ADH_Fe_C"/>
</dbReference>
<dbReference type="AlphaFoldDB" id="A0A0B8P4W2"/>
<dbReference type="GO" id="GO:0046872">
    <property type="term" value="F:metal ion binding"/>
    <property type="evidence" value="ECO:0007669"/>
    <property type="project" value="InterPro"/>
</dbReference>
<dbReference type="InterPro" id="IPR044731">
    <property type="entry name" value="BDH-like"/>
</dbReference>
<accession>A0A0B8P4W2</accession>
<feature type="domain" description="Fe-containing alcohol dehydrogenase-like C-terminal" evidence="5">
    <location>
        <begin position="185"/>
        <end position="345"/>
    </location>
</feature>
<dbReference type="GO" id="GO:0005829">
    <property type="term" value="C:cytosol"/>
    <property type="evidence" value="ECO:0007669"/>
    <property type="project" value="TreeGrafter"/>
</dbReference>
<dbReference type="GO" id="GO:1990002">
    <property type="term" value="F:methylglyoxal reductase (NADPH) (acetol producing) activity"/>
    <property type="evidence" value="ECO:0007669"/>
    <property type="project" value="TreeGrafter"/>
</dbReference>
<dbReference type="Pfam" id="PF25137">
    <property type="entry name" value="ADH_Fe_C"/>
    <property type="match status" value="1"/>
</dbReference>
<dbReference type="FunFam" id="3.40.50.1970:FF:000003">
    <property type="entry name" value="Alcohol dehydrogenase, iron-containing"/>
    <property type="match status" value="1"/>
</dbReference>
<keyword evidence="7" id="KW-1185">Reference proteome</keyword>
<dbReference type="PANTHER" id="PTHR43633:SF1">
    <property type="entry name" value="ALCOHOL DEHYDROGENASE YQHD"/>
    <property type="match status" value="1"/>
</dbReference>
<evidence type="ECO:0000256" key="3">
    <source>
        <dbReference type="ARBA" id="ARBA00023002"/>
    </source>
</evidence>
<name>A0A0B8P4W2_9VIBR</name>
<evidence type="ECO:0000256" key="1">
    <source>
        <dbReference type="ARBA" id="ARBA00001962"/>
    </source>
</evidence>
<dbReference type="PANTHER" id="PTHR43633">
    <property type="entry name" value="ALCOHOL DEHYDROGENASE YQHD"/>
    <property type="match status" value="1"/>
</dbReference>
<evidence type="ECO:0000313" key="7">
    <source>
        <dbReference type="Proteomes" id="UP000031671"/>
    </source>
</evidence>
<evidence type="ECO:0000313" key="6">
    <source>
        <dbReference type="EMBL" id="GAM59632.1"/>
    </source>
</evidence>
<proteinExistence type="inferred from homology"/>
<evidence type="ECO:0000259" key="4">
    <source>
        <dbReference type="Pfam" id="PF00465"/>
    </source>
</evidence>
<organism evidence="6 7">
    <name type="scientific">Vibrio ishigakensis</name>
    <dbReference type="NCBI Taxonomy" id="1481914"/>
    <lineage>
        <taxon>Bacteria</taxon>
        <taxon>Pseudomonadati</taxon>
        <taxon>Pseudomonadota</taxon>
        <taxon>Gammaproteobacteria</taxon>
        <taxon>Vibrionales</taxon>
        <taxon>Vibrionaceae</taxon>
        <taxon>Vibrio</taxon>
    </lineage>
</organism>
<feature type="domain" description="Alcohol dehydrogenase iron-type/glycerol dehydrogenase GldA" evidence="4">
    <location>
        <begin position="8"/>
        <end position="173"/>
    </location>
</feature>
<dbReference type="GO" id="GO:1990362">
    <property type="term" value="F:butanol dehydrogenase (NAD+) activity"/>
    <property type="evidence" value="ECO:0007669"/>
    <property type="project" value="InterPro"/>
</dbReference>
<keyword evidence="3" id="KW-0560">Oxidoreductase</keyword>
<evidence type="ECO:0000259" key="5">
    <source>
        <dbReference type="Pfam" id="PF25137"/>
    </source>
</evidence>
<dbReference type="Gene3D" id="3.40.50.1970">
    <property type="match status" value="1"/>
</dbReference>
<reference evidence="6 7" key="1">
    <citation type="submission" date="2015-01" db="EMBL/GenBank/DDBJ databases">
        <title>Vibrio sp. C1 JCM 19231 whole genome shotgun sequence.</title>
        <authorList>
            <person name="Sawabe T."/>
            <person name="Meirelles P."/>
            <person name="Feng G."/>
            <person name="Sayaka M."/>
            <person name="Hattori M."/>
            <person name="Ohkuma M."/>
        </authorList>
    </citation>
    <scope>NUCLEOTIDE SEQUENCE [LARGE SCALE GENOMIC DNA]</scope>
    <source>
        <strain evidence="7">JCM 19231</strain>
    </source>
</reference>
<dbReference type="Pfam" id="PF00465">
    <property type="entry name" value="Fe-ADH"/>
    <property type="match status" value="1"/>
</dbReference>
<sequence>MQFSYVNPTQIHFGQGQISAVSSAIPSTSKVLVIYGGGSIKKNGIYDQVSKALEGHQWQEFSGVEPNPTAETLDKAVAIVKEQGIDYILAVGGGSVIDGSKYVAAAAKYDGDGWDILIGKHTVSDAIPLGAILTLPATGSESNQGAVITKKATQDKLAFLSPFVQPKFAVLDPDAMKTLPERQLINGIVDAWVHVCEQYITLPAGAMVQDGYAETLLKNLKALGNSFDNRDSNEWRSNLMWSANQALNGLIGTGVPQDWATHMIGHELTALWGVDHARSLAIIQPSLLRNQIESKRAKLEQMGKNVFGLEQSDDLAERTINEIESFYHSLEVATQLTEHGEDKPGAIASVLEQLKSHGLVALGEGQAITLEESEKILESAIK</sequence>
<comment type="cofactor">
    <cofactor evidence="1">
        <name>Fe cation</name>
        <dbReference type="ChEBI" id="CHEBI:24875"/>
    </cofactor>
</comment>
<dbReference type="InterPro" id="IPR001670">
    <property type="entry name" value="ADH_Fe/GldA"/>
</dbReference>
<comment type="similarity">
    <text evidence="2">Belongs to the iron-containing alcohol dehydrogenase family.</text>
</comment>
<dbReference type="EMBL" id="BBRZ01000181">
    <property type="protein sequence ID" value="GAM59632.1"/>
    <property type="molecule type" value="Genomic_DNA"/>
</dbReference>